<dbReference type="NCBIfam" id="TIGR02532">
    <property type="entry name" value="IV_pilin_GFxxxE"/>
    <property type="match status" value="1"/>
</dbReference>
<dbReference type="SUPFAM" id="SSF54523">
    <property type="entry name" value="Pili subunits"/>
    <property type="match status" value="1"/>
</dbReference>
<gene>
    <name evidence="2" type="ORF">SAMN02745170_00134</name>
</gene>
<organism evidence="2 3">
    <name type="scientific">Propionispora hippei DSM 15287</name>
    <dbReference type="NCBI Taxonomy" id="1123003"/>
    <lineage>
        <taxon>Bacteria</taxon>
        <taxon>Bacillati</taxon>
        <taxon>Bacillota</taxon>
        <taxon>Negativicutes</taxon>
        <taxon>Selenomonadales</taxon>
        <taxon>Sporomusaceae</taxon>
        <taxon>Propionispora</taxon>
    </lineage>
</organism>
<keyword evidence="3" id="KW-1185">Reference proteome</keyword>
<evidence type="ECO:0000256" key="1">
    <source>
        <dbReference type="SAM" id="Phobius"/>
    </source>
</evidence>
<accession>A0A1M6AEJ0</accession>
<dbReference type="Gene3D" id="3.30.700.10">
    <property type="entry name" value="Glycoprotein, Type 4 Pilin"/>
    <property type="match status" value="1"/>
</dbReference>
<keyword evidence="1" id="KW-0812">Transmembrane</keyword>
<dbReference type="InterPro" id="IPR012902">
    <property type="entry name" value="N_methyl_site"/>
</dbReference>
<protein>
    <submittedName>
        <fullName evidence="2">Prepilin-type N-terminal cleavage/methylation domain-containing protein</fullName>
    </submittedName>
</protein>
<sequence>MFRSQKGFALIELLVAIAILGILAGIAGINLRYGIAKNDLTTATSQLAADIRTMQQLSMEKAIDDTSAAINITFATGSYQIITDQSTNTGFSSRTLPSSITLSSSNGNTLAFNPSNLSTNTATMVTLTSSILPKTENKQTIIISRMTGRIRIDTSSTPAYRTEEI</sequence>
<keyword evidence="1" id="KW-0472">Membrane</keyword>
<dbReference type="EMBL" id="FQZD01000004">
    <property type="protein sequence ID" value="SHI34950.1"/>
    <property type="molecule type" value="Genomic_DNA"/>
</dbReference>
<feature type="transmembrane region" description="Helical" evidence="1">
    <location>
        <begin position="7"/>
        <end position="29"/>
    </location>
</feature>
<proteinExistence type="predicted"/>
<dbReference type="AlphaFoldDB" id="A0A1M6AEJ0"/>
<dbReference type="Proteomes" id="UP000322917">
    <property type="component" value="Unassembled WGS sequence"/>
</dbReference>
<keyword evidence="1" id="KW-1133">Transmembrane helix</keyword>
<name>A0A1M6AEJ0_9FIRM</name>
<evidence type="ECO:0000313" key="3">
    <source>
        <dbReference type="Proteomes" id="UP000322917"/>
    </source>
</evidence>
<dbReference type="InterPro" id="IPR045584">
    <property type="entry name" value="Pilin-like"/>
</dbReference>
<dbReference type="RefSeq" id="WP_188128154.1">
    <property type="nucleotide sequence ID" value="NZ_FQZD01000004.1"/>
</dbReference>
<reference evidence="2 3" key="1">
    <citation type="submission" date="2016-11" db="EMBL/GenBank/DDBJ databases">
        <authorList>
            <person name="Varghese N."/>
            <person name="Submissions S."/>
        </authorList>
    </citation>
    <scope>NUCLEOTIDE SEQUENCE [LARGE SCALE GENOMIC DNA]</scope>
    <source>
        <strain evidence="2 3">DSM 15287</strain>
    </source>
</reference>
<evidence type="ECO:0000313" key="2">
    <source>
        <dbReference type="EMBL" id="SHI34950.1"/>
    </source>
</evidence>
<dbReference type="Pfam" id="PF07963">
    <property type="entry name" value="N_methyl"/>
    <property type="match status" value="1"/>
</dbReference>